<dbReference type="AlphaFoldDB" id="A0A7Y9XCL4"/>
<dbReference type="Pfam" id="PF00005">
    <property type="entry name" value="ABC_tran"/>
    <property type="match status" value="1"/>
</dbReference>
<feature type="domain" description="ABC transporter" evidence="8">
    <location>
        <begin position="360"/>
        <end position="605"/>
    </location>
</feature>
<dbReference type="InterPro" id="IPR003593">
    <property type="entry name" value="AAA+_ATPase"/>
</dbReference>
<name>A0A7Y9XCL4_9ACTN</name>
<dbReference type="GO" id="GO:0005886">
    <property type="term" value="C:plasma membrane"/>
    <property type="evidence" value="ECO:0007669"/>
    <property type="project" value="UniProtKB-SubCell"/>
</dbReference>
<dbReference type="Gene3D" id="3.40.50.300">
    <property type="entry name" value="P-loop containing nucleotide triphosphate hydrolases"/>
    <property type="match status" value="1"/>
</dbReference>
<dbReference type="InterPro" id="IPR036640">
    <property type="entry name" value="ABC1_TM_sf"/>
</dbReference>
<evidence type="ECO:0000259" key="8">
    <source>
        <dbReference type="PROSITE" id="PS50893"/>
    </source>
</evidence>
<dbReference type="PANTHER" id="PTHR24221:SF646">
    <property type="entry name" value="HAEMOLYSIN SECRETION ATP-BINDING PROTEIN"/>
    <property type="match status" value="1"/>
</dbReference>
<dbReference type="Proteomes" id="UP000584931">
    <property type="component" value="Unassembled WGS sequence"/>
</dbReference>
<gene>
    <name evidence="9" type="ORF">HNR06_002921</name>
</gene>
<accession>A0A7Y9XCL4</accession>
<dbReference type="CDD" id="cd03228">
    <property type="entry name" value="ABCC_MRP_Like"/>
    <property type="match status" value="1"/>
</dbReference>
<keyword evidence="3" id="KW-0547">Nucleotide-binding</keyword>
<dbReference type="SMART" id="SM00382">
    <property type="entry name" value="AAA"/>
    <property type="match status" value="1"/>
</dbReference>
<keyword evidence="4" id="KW-0067">ATP-binding</keyword>
<evidence type="ECO:0000256" key="4">
    <source>
        <dbReference type="ARBA" id="ARBA00022840"/>
    </source>
</evidence>
<evidence type="ECO:0000256" key="1">
    <source>
        <dbReference type="ARBA" id="ARBA00004651"/>
    </source>
</evidence>
<evidence type="ECO:0000256" key="3">
    <source>
        <dbReference type="ARBA" id="ARBA00022741"/>
    </source>
</evidence>
<organism evidence="9 10">
    <name type="scientific">Nocardiopsis sinuspersici</name>
    <dbReference type="NCBI Taxonomy" id="501010"/>
    <lineage>
        <taxon>Bacteria</taxon>
        <taxon>Bacillati</taxon>
        <taxon>Actinomycetota</taxon>
        <taxon>Actinomycetes</taxon>
        <taxon>Streptosporangiales</taxon>
        <taxon>Nocardiopsidaceae</taxon>
        <taxon>Nocardiopsis</taxon>
    </lineage>
</organism>
<dbReference type="EMBL" id="JACCHL010000001">
    <property type="protein sequence ID" value="NYH53332.1"/>
    <property type="molecule type" value="Genomic_DNA"/>
</dbReference>
<dbReference type="InterPro" id="IPR039421">
    <property type="entry name" value="Type_1_exporter"/>
</dbReference>
<evidence type="ECO:0000256" key="5">
    <source>
        <dbReference type="ARBA" id="ARBA00022989"/>
    </source>
</evidence>
<evidence type="ECO:0000256" key="2">
    <source>
        <dbReference type="ARBA" id="ARBA00022692"/>
    </source>
</evidence>
<dbReference type="GO" id="GO:0005524">
    <property type="term" value="F:ATP binding"/>
    <property type="evidence" value="ECO:0007669"/>
    <property type="project" value="UniProtKB-KW"/>
</dbReference>
<dbReference type="RefSeq" id="WP_179810372.1">
    <property type="nucleotide sequence ID" value="NZ_JACCHL010000001.1"/>
</dbReference>
<evidence type="ECO:0000256" key="6">
    <source>
        <dbReference type="ARBA" id="ARBA00023136"/>
    </source>
</evidence>
<proteinExistence type="predicted"/>
<keyword evidence="5" id="KW-1133">Transmembrane helix</keyword>
<evidence type="ECO:0000256" key="7">
    <source>
        <dbReference type="SAM" id="MobiDB-lite"/>
    </source>
</evidence>
<dbReference type="SUPFAM" id="SSF90123">
    <property type="entry name" value="ABC transporter transmembrane region"/>
    <property type="match status" value="1"/>
</dbReference>
<keyword evidence="6" id="KW-0472">Membrane</keyword>
<dbReference type="InterPro" id="IPR003439">
    <property type="entry name" value="ABC_transporter-like_ATP-bd"/>
</dbReference>
<protein>
    <submittedName>
        <fullName evidence="9">ABC-type multidrug transport system fused ATPase/permease subunit</fullName>
    </submittedName>
</protein>
<feature type="region of interest" description="Disordered" evidence="7">
    <location>
        <begin position="331"/>
        <end position="354"/>
    </location>
</feature>
<dbReference type="PROSITE" id="PS50893">
    <property type="entry name" value="ABC_TRANSPORTER_2"/>
    <property type="match status" value="1"/>
</dbReference>
<comment type="caution">
    <text evidence="9">The sequence shown here is derived from an EMBL/GenBank/DDBJ whole genome shotgun (WGS) entry which is preliminary data.</text>
</comment>
<dbReference type="PANTHER" id="PTHR24221">
    <property type="entry name" value="ATP-BINDING CASSETTE SUB-FAMILY B"/>
    <property type="match status" value="1"/>
</dbReference>
<evidence type="ECO:0000313" key="9">
    <source>
        <dbReference type="EMBL" id="NYH53332.1"/>
    </source>
</evidence>
<dbReference type="GO" id="GO:0034040">
    <property type="term" value="F:ATPase-coupled lipid transmembrane transporter activity"/>
    <property type="evidence" value="ECO:0007669"/>
    <property type="project" value="TreeGrafter"/>
</dbReference>
<comment type="subcellular location">
    <subcellularLocation>
        <location evidence="1">Cell membrane</location>
        <topology evidence="1">Multi-pass membrane protein</topology>
    </subcellularLocation>
</comment>
<reference evidence="9 10" key="1">
    <citation type="submission" date="2020-07" db="EMBL/GenBank/DDBJ databases">
        <title>Sequencing the genomes of 1000 actinobacteria strains.</title>
        <authorList>
            <person name="Klenk H.-P."/>
        </authorList>
    </citation>
    <scope>NUCLEOTIDE SEQUENCE [LARGE SCALE GENOMIC DNA]</scope>
    <source>
        <strain evidence="9 10">DSM 45278</strain>
    </source>
</reference>
<dbReference type="GO" id="GO:0016887">
    <property type="term" value="F:ATP hydrolysis activity"/>
    <property type="evidence" value="ECO:0007669"/>
    <property type="project" value="InterPro"/>
</dbReference>
<evidence type="ECO:0000313" key="10">
    <source>
        <dbReference type="Proteomes" id="UP000584931"/>
    </source>
</evidence>
<sequence>MGFLRNWPLLLRALGPAGHVLVASLAAVRFLERLVPAVTALALAALVGVLAPPATPGTFTAALPPILVLGLVVLGGHAGEAAAAPLEYLARSRIDGAHRERIGRAVSGSRGIAALEDTANQVLLRQVRADPEHGVESTPGGGAVAALRWTCGLAGAVVTCAILARFAWWLVPVVLVPAAAHRYLRHRWSLTGADRWRTAIRGELHADVWRGASVSPSEGKDVRVFGIGDWMVDRMQGHLVEANKPLWSHIDRTLRLQWSPLLLVLAGLVPAYLLVTHGAVSGTTTVTVQTAVLAAGWSLYQALGGSADLFHMAGAARVLSSTAELRERLAEGGRTATGGGGAADGSAPPRGRDSSRVSVIRFEDVSFTYPGTDSPVLDGVDLEIRTDELLAVVGLNGAGKSTLIKLLCGLYRPTSGRVTADGVDVATMAAGQWRSRLAVVFQDFNRYELSARENVLLGRAGPPDREALEAAAEESGFAGVLERLPRGWDTPLSRGRAGGVDLSGGQWQQLVLARALYAVLGGDVPASLLVADEPTAHLDVRTEFALFRRLEERRRETGIVLISHRLSTVRRADRIVLLDGGRVTESGTHEELVALGGRYARMFAVQAERFRTGRTASREGGPA</sequence>
<dbReference type="SUPFAM" id="SSF52540">
    <property type="entry name" value="P-loop containing nucleoside triphosphate hydrolases"/>
    <property type="match status" value="1"/>
</dbReference>
<dbReference type="Gene3D" id="1.20.1560.10">
    <property type="entry name" value="ABC transporter type 1, transmembrane domain"/>
    <property type="match status" value="1"/>
</dbReference>
<keyword evidence="2" id="KW-0812">Transmembrane</keyword>
<dbReference type="InterPro" id="IPR027417">
    <property type="entry name" value="P-loop_NTPase"/>
</dbReference>